<proteinExistence type="predicted"/>
<keyword evidence="2" id="KW-0812">Transmembrane</keyword>
<reference evidence="3" key="1">
    <citation type="submission" date="2019-08" db="EMBL/GenBank/DDBJ databases">
        <title>Complete genome sequence of a mangrove-derived Streptomyces xiamenensis.</title>
        <authorList>
            <person name="Xu J."/>
        </authorList>
    </citation>
    <scope>NUCLEOTIDE SEQUENCE</scope>
    <source>
        <strain evidence="3">318</strain>
    </source>
</reference>
<feature type="transmembrane region" description="Helical" evidence="2">
    <location>
        <begin position="96"/>
        <end position="118"/>
    </location>
</feature>
<dbReference type="Proteomes" id="UP000034034">
    <property type="component" value="Chromosome"/>
</dbReference>
<evidence type="ECO:0000313" key="4">
    <source>
        <dbReference type="Proteomes" id="UP000034034"/>
    </source>
</evidence>
<feature type="region of interest" description="Disordered" evidence="1">
    <location>
        <begin position="67"/>
        <end position="86"/>
    </location>
</feature>
<gene>
    <name evidence="3" type="ORF">SXIM_17180</name>
</gene>
<name>A0A0F7FS22_9ACTN</name>
<evidence type="ECO:0000313" key="3">
    <source>
        <dbReference type="EMBL" id="AKG43102.1"/>
    </source>
</evidence>
<dbReference type="KEGG" id="sxi:SXIM_17180"/>
<keyword evidence="4" id="KW-1185">Reference proteome</keyword>
<dbReference type="RefSeq" id="WP_246156859.1">
    <property type="nucleotide sequence ID" value="NZ_CP009922.3"/>
</dbReference>
<evidence type="ECO:0000256" key="1">
    <source>
        <dbReference type="SAM" id="MobiDB-lite"/>
    </source>
</evidence>
<dbReference type="PATRIC" id="fig|408015.6.peg.1753"/>
<accession>A0A0F7FS22</accession>
<dbReference type="AlphaFoldDB" id="A0A0F7FS22"/>
<sequence length="119" mass="12789">MRAVNLSPQVWVQTDAISGWAEEGDCLMCQRSGVLVMWLGPVVGFGRSRPFHACEPCATRLARWVRGAEPEPPAPTPRSGGETTHERRYEIAVNSVAAVTISGLLSLTSTAAGLWLGAR</sequence>
<keyword evidence="2" id="KW-1133">Transmembrane helix</keyword>
<protein>
    <submittedName>
        <fullName evidence="3">Uncharacterized protein</fullName>
    </submittedName>
</protein>
<dbReference type="HOGENOM" id="CLU_2060198_0_0_11"/>
<dbReference type="EMBL" id="CP009922">
    <property type="protein sequence ID" value="AKG43102.1"/>
    <property type="molecule type" value="Genomic_DNA"/>
</dbReference>
<organism evidence="3 4">
    <name type="scientific">Streptomyces xiamenensis</name>
    <dbReference type="NCBI Taxonomy" id="408015"/>
    <lineage>
        <taxon>Bacteria</taxon>
        <taxon>Bacillati</taxon>
        <taxon>Actinomycetota</taxon>
        <taxon>Actinomycetes</taxon>
        <taxon>Kitasatosporales</taxon>
        <taxon>Streptomycetaceae</taxon>
        <taxon>Streptomyces</taxon>
    </lineage>
</organism>
<keyword evidence="2" id="KW-0472">Membrane</keyword>
<dbReference type="STRING" id="408015.SXIM_17180"/>
<evidence type="ECO:0000256" key="2">
    <source>
        <dbReference type="SAM" id="Phobius"/>
    </source>
</evidence>